<proteinExistence type="predicted"/>
<keyword evidence="1" id="KW-0240">DNA-directed RNA polymerase</keyword>
<organism evidence="1">
    <name type="scientific">Siphoviridae sp. ctYh54</name>
    <dbReference type="NCBI Taxonomy" id="2826379"/>
    <lineage>
        <taxon>Viruses</taxon>
        <taxon>Duplodnaviria</taxon>
        <taxon>Heunggongvirae</taxon>
        <taxon>Uroviricota</taxon>
        <taxon>Caudoviricetes</taxon>
    </lineage>
</organism>
<reference evidence="1" key="1">
    <citation type="journal article" date="2021" name="Proc. Natl. Acad. Sci. U.S.A.">
        <title>A Catalog of Tens of Thousands of Viruses from Human Metagenomes Reveals Hidden Associations with Chronic Diseases.</title>
        <authorList>
            <person name="Tisza M.J."/>
            <person name="Buck C.B."/>
        </authorList>
    </citation>
    <scope>NUCLEOTIDE SEQUENCE</scope>
    <source>
        <strain evidence="1">CtYh54</strain>
    </source>
</reference>
<evidence type="ECO:0000313" key="1">
    <source>
        <dbReference type="EMBL" id="DAD80449.1"/>
    </source>
</evidence>
<dbReference type="GO" id="GO:0000428">
    <property type="term" value="C:DNA-directed RNA polymerase complex"/>
    <property type="evidence" value="ECO:0007669"/>
    <property type="project" value="UniProtKB-KW"/>
</dbReference>
<keyword evidence="1" id="KW-0804">Transcription</keyword>
<dbReference type="EMBL" id="BK014884">
    <property type="protein sequence ID" value="DAD80449.1"/>
    <property type="molecule type" value="Genomic_DNA"/>
</dbReference>
<dbReference type="Gene3D" id="2.20.28.160">
    <property type="match status" value="1"/>
</dbReference>
<name>A0A8S5MDN3_9CAUD</name>
<sequence length="54" mass="6462">MKCGVCEHCGDTYELPKEMKEGKIYRCLRCGKEYKLKIVSMDEFVFYRLKTTKM</sequence>
<accession>A0A8S5MDN3</accession>
<protein>
    <submittedName>
        <fullName evidence="1">DNA-directed RNA polymerase</fullName>
    </submittedName>
</protein>